<evidence type="ECO:0000256" key="6">
    <source>
        <dbReference type="ARBA" id="ARBA00022798"/>
    </source>
</evidence>
<reference evidence="10" key="1">
    <citation type="submission" date="2016-08" db="EMBL/GenBank/DDBJ databases">
        <authorList>
            <person name="Seilhamer J.J."/>
        </authorList>
    </citation>
    <scope>NUCLEOTIDE SEQUENCE</scope>
    <source>
        <strain evidence="10">86</strain>
    </source>
</reference>
<evidence type="ECO:0000256" key="8">
    <source>
        <dbReference type="ARBA" id="ARBA00055771"/>
    </source>
</evidence>
<accession>A0A212LXT9</accession>
<dbReference type="PROSITE" id="PS51480">
    <property type="entry name" value="DHAL"/>
    <property type="match status" value="1"/>
</dbReference>
<evidence type="ECO:0000256" key="2">
    <source>
        <dbReference type="ARBA" id="ARBA00004745"/>
    </source>
</evidence>
<dbReference type="GO" id="GO:0005829">
    <property type="term" value="C:cytosol"/>
    <property type="evidence" value="ECO:0007669"/>
    <property type="project" value="TreeGrafter"/>
</dbReference>
<dbReference type="AlphaFoldDB" id="A0A212LXT9"/>
<comment type="subunit">
    <text evidence="7">Homodimer. The dihydroxyacetone kinase complex is composed of a homodimer of DhaM, a homodimer of DhaK and the subunit DhaL.</text>
</comment>
<protein>
    <recommendedName>
        <fullName evidence="3">phosphoenolpyruvate--glycerone phosphotransferase</fullName>
        <ecNumber evidence="3">2.7.1.121</ecNumber>
    </recommendedName>
</protein>
<dbReference type="InterPro" id="IPR050861">
    <property type="entry name" value="Dihydroxyacetone_Kinase"/>
</dbReference>
<dbReference type="FunFam" id="1.25.40.340:FF:000002">
    <property type="entry name" value="Dihydroxyacetone kinase, L subunit"/>
    <property type="match status" value="1"/>
</dbReference>
<keyword evidence="5 10" id="KW-0418">Kinase</keyword>
<organism evidence="10">
    <name type="scientific">uncultured Sporomusa sp</name>
    <dbReference type="NCBI Taxonomy" id="307249"/>
    <lineage>
        <taxon>Bacteria</taxon>
        <taxon>Bacillati</taxon>
        <taxon>Bacillota</taxon>
        <taxon>Negativicutes</taxon>
        <taxon>Selenomonadales</taxon>
        <taxon>Sporomusaceae</taxon>
        <taxon>Sporomusa</taxon>
        <taxon>environmental samples</taxon>
    </lineage>
</organism>
<evidence type="ECO:0000256" key="4">
    <source>
        <dbReference type="ARBA" id="ARBA00022679"/>
    </source>
</evidence>
<keyword evidence="4" id="KW-0808">Transferase</keyword>
<dbReference type="EC" id="2.7.1.121" evidence="3"/>
<evidence type="ECO:0000256" key="5">
    <source>
        <dbReference type="ARBA" id="ARBA00022777"/>
    </source>
</evidence>
<dbReference type="PANTHER" id="PTHR28629:SF4">
    <property type="entry name" value="TRIOKINASE_FMN CYCLASE"/>
    <property type="match status" value="1"/>
</dbReference>
<gene>
    <name evidence="10" type="primary">dhaL</name>
    <name evidence="10" type="ORF">KL86SPO_50112</name>
</gene>
<keyword evidence="6" id="KW-0319">Glycerol metabolism</keyword>
<dbReference type="Gene3D" id="1.25.40.340">
    <property type="match status" value="1"/>
</dbReference>
<dbReference type="RefSeq" id="WP_288185022.1">
    <property type="nucleotide sequence ID" value="NZ_LT608335.1"/>
</dbReference>
<evidence type="ECO:0000259" key="9">
    <source>
        <dbReference type="PROSITE" id="PS51480"/>
    </source>
</evidence>
<comment type="catalytic activity">
    <reaction evidence="1">
        <text>dihydroxyacetone + phosphoenolpyruvate = dihydroxyacetone phosphate + pyruvate</text>
        <dbReference type="Rhea" id="RHEA:18381"/>
        <dbReference type="ChEBI" id="CHEBI:15361"/>
        <dbReference type="ChEBI" id="CHEBI:16016"/>
        <dbReference type="ChEBI" id="CHEBI:57642"/>
        <dbReference type="ChEBI" id="CHEBI:58702"/>
        <dbReference type="EC" id="2.7.1.121"/>
    </reaction>
</comment>
<evidence type="ECO:0000313" key="10">
    <source>
        <dbReference type="EMBL" id="SCM82341.1"/>
    </source>
</evidence>
<dbReference type="SMART" id="SM01120">
    <property type="entry name" value="Dak2"/>
    <property type="match status" value="1"/>
</dbReference>
<name>A0A212LXT9_9FIRM</name>
<comment type="pathway">
    <text evidence="2">Polyol metabolism; glycerol degradation.</text>
</comment>
<dbReference type="GO" id="GO:0019563">
    <property type="term" value="P:glycerol catabolic process"/>
    <property type="evidence" value="ECO:0007669"/>
    <property type="project" value="TreeGrafter"/>
</dbReference>
<dbReference type="InterPro" id="IPR012737">
    <property type="entry name" value="DhaK_L_YcgS"/>
</dbReference>
<dbReference type="GO" id="GO:0004371">
    <property type="term" value="F:glycerone kinase activity"/>
    <property type="evidence" value="ECO:0007669"/>
    <property type="project" value="InterPro"/>
</dbReference>
<dbReference type="InterPro" id="IPR004007">
    <property type="entry name" value="DhaL_dom"/>
</dbReference>
<dbReference type="NCBIfam" id="TIGR02365">
    <property type="entry name" value="dha_L_ycgS"/>
    <property type="match status" value="1"/>
</dbReference>
<dbReference type="SUPFAM" id="SSF101473">
    <property type="entry name" value="DhaL-like"/>
    <property type="match status" value="1"/>
</dbReference>
<dbReference type="PANTHER" id="PTHR28629">
    <property type="entry name" value="TRIOKINASE/FMN CYCLASE"/>
    <property type="match status" value="1"/>
</dbReference>
<dbReference type="Pfam" id="PF02734">
    <property type="entry name" value="Dak2"/>
    <property type="match status" value="1"/>
</dbReference>
<feature type="domain" description="DhaL" evidence="9">
    <location>
        <begin position="2"/>
        <end position="202"/>
    </location>
</feature>
<dbReference type="GO" id="GO:0047324">
    <property type="term" value="F:phosphoenolpyruvate-glycerone phosphotransferase activity"/>
    <property type="evidence" value="ECO:0007669"/>
    <property type="project" value="UniProtKB-EC"/>
</dbReference>
<evidence type="ECO:0000256" key="3">
    <source>
        <dbReference type="ARBA" id="ARBA00012095"/>
    </source>
</evidence>
<evidence type="ECO:0000256" key="7">
    <source>
        <dbReference type="ARBA" id="ARBA00046577"/>
    </source>
</evidence>
<dbReference type="InterPro" id="IPR036117">
    <property type="entry name" value="DhaL_dom_sf"/>
</dbReference>
<dbReference type="EMBL" id="FMJE01000005">
    <property type="protein sequence ID" value="SCM82341.1"/>
    <property type="molecule type" value="Genomic_DNA"/>
</dbReference>
<proteinExistence type="predicted"/>
<comment type="function">
    <text evidence="8">ADP-binding subunit of the dihydroxyacetone kinase, which is responsible for the phosphoenolpyruvate (PEP)-dependent phosphorylation of dihydroxyacetone. DhaL-ADP is converted to DhaL-ATP via a phosphoryl group transfer from DhaM and transmits it to dihydroxyacetone binds to DhaK.</text>
</comment>
<sequence>MATAIAAIAALAEIIIANKEKLTELDAAIGDADHGLNMARGFEAVRGKLAGAQAEDAASILKLTGMTLISTVGGAAGPLYGTAFLRAGAVLQGQAELDTDTAAAMLKAAIGGIKERGKAVRGEKTMLDALEPAYEAFTQAMNEGETLLQCLELATEAAANGVEYTKTIIATKGRASYLGERSLGHQDAGATSSYLMLKALTGFARQHSPGV</sequence>
<evidence type="ECO:0000256" key="1">
    <source>
        <dbReference type="ARBA" id="ARBA00001113"/>
    </source>
</evidence>